<dbReference type="Pfam" id="PF07500">
    <property type="entry name" value="TFIIS_M"/>
    <property type="match status" value="1"/>
</dbReference>
<dbReference type="InterPro" id="IPR017923">
    <property type="entry name" value="TFIIS_N"/>
</dbReference>
<dbReference type="GO" id="GO:0003676">
    <property type="term" value="F:nucleic acid binding"/>
    <property type="evidence" value="ECO:0007669"/>
    <property type="project" value="InterPro"/>
</dbReference>
<dbReference type="PANTHER" id="PTHR11477:SF0">
    <property type="entry name" value="IP08861P-RELATED"/>
    <property type="match status" value="1"/>
</dbReference>
<evidence type="ECO:0000256" key="8">
    <source>
        <dbReference type="SAM" id="MobiDB-lite"/>
    </source>
</evidence>
<evidence type="ECO:0000256" key="3">
    <source>
        <dbReference type="ARBA" id="ARBA00022771"/>
    </source>
</evidence>
<dbReference type="CDD" id="cd13749">
    <property type="entry name" value="Zn-ribbon_TFIIS"/>
    <property type="match status" value="1"/>
</dbReference>
<dbReference type="InterPro" id="IPR035100">
    <property type="entry name" value="TF_IIS-typ"/>
</dbReference>
<evidence type="ECO:0000259" key="9">
    <source>
        <dbReference type="PROSITE" id="PS51133"/>
    </source>
</evidence>
<evidence type="ECO:0000256" key="4">
    <source>
        <dbReference type="ARBA" id="ARBA00022833"/>
    </source>
</evidence>
<dbReference type="Proteomes" id="UP000664859">
    <property type="component" value="Unassembled WGS sequence"/>
</dbReference>
<dbReference type="InterPro" id="IPR001222">
    <property type="entry name" value="Znf_TFIIS"/>
</dbReference>
<comment type="subcellular location">
    <subcellularLocation>
        <location evidence="1 7">Nucleus</location>
    </subcellularLocation>
</comment>
<evidence type="ECO:0000256" key="6">
    <source>
        <dbReference type="PROSITE-ProRule" id="PRU00472"/>
    </source>
</evidence>
<dbReference type="PROSITE" id="PS51133">
    <property type="entry name" value="ZF_TFIIS_2"/>
    <property type="match status" value="1"/>
</dbReference>
<comment type="caution">
    <text evidence="12">The sequence shown here is derived from an EMBL/GenBank/DDBJ whole genome shotgun (WGS) entry which is preliminary data.</text>
</comment>
<gene>
    <name evidence="12" type="ORF">JKP88DRAFT_271989</name>
</gene>
<evidence type="ECO:0000259" key="10">
    <source>
        <dbReference type="PROSITE" id="PS51319"/>
    </source>
</evidence>
<dbReference type="CDD" id="cd00183">
    <property type="entry name" value="TFIIS_I"/>
    <property type="match status" value="1"/>
</dbReference>
<dbReference type="SMART" id="SM00509">
    <property type="entry name" value="TFS2N"/>
    <property type="match status" value="1"/>
</dbReference>
<evidence type="ECO:0000313" key="12">
    <source>
        <dbReference type="EMBL" id="KAG5185244.1"/>
    </source>
</evidence>
<feature type="region of interest" description="Disordered" evidence="8">
    <location>
        <begin position="149"/>
        <end position="172"/>
    </location>
</feature>
<dbReference type="EMBL" id="JAFCMP010000136">
    <property type="protein sequence ID" value="KAG5185244.1"/>
    <property type="molecule type" value="Genomic_DNA"/>
</dbReference>
<dbReference type="Gene3D" id="1.10.472.30">
    <property type="entry name" value="Transcription elongation factor S-II, central domain"/>
    <property type="match status" value="1"/>
</dbReference>
<dbReference type="PANTHER" id="PTHR11477">
    <property type="entry name" value="TRANSCRIPTION FACTOR S-II ZINC FINGER DOMAIN-CONTAINING PROTEIN"/>
    <property type="match status" value="1"/>
</dbReference>
<dbReference type="SUPFAM" id="SSF47676">
    <property type="entry name" value="Conserved domain common to transcription factors TFIIS, elongin A, CRSP70"/>
    <property type="match status" value="1"/>
</dbReference>
<keyword evidence="2" id="KW-0479">Metal-binding</keyword>
<dbReference type="Pfam" id="PF08711">
    <property type="entry name" value="Med26"/>
    <property type="match status" value="1"/>
</dbReference>
<dbReference type="OrthoDB" id="44867at2759"/>
<sequence length="357" mass="38192">MSQTAAREVAELRDAMEKAVTKADAPRVCDILSQLEKVDMTVDIMAESKIGSAVSKLRKHADSRVAGQAKALVKVWKQLAQAAGVEGSNRAQEALTAASAAADAATVAAAAAAAAATAATAAVSASAEQKLRVQAPVEKALKDLRRGSTDSFVSDASPRVGGAKPAKAQTPKATVSAAHMASLQEDGLLPNRLKMRQKFLEIFVLPEDDESAAPDGQLAAEAACGVERELNAKFPFVRQLLFNLKKNAALRSDVVHGAVPCGALIAMSPTEMLSAAKRQAMEAQAQDLVDARRMDWAEKNQDEINKQCGITNMEGMFECGRCKSKKTHYYQKQTRSADEPMTTFVTCLHCGKKWRFC</sequence>
<dbReference type="Pfam" id="PF01096">
    <property type="entry name" value="Zn_ribbon_TFIIS"/>
    <property type="match status" value="1"/>
</dbReference>
<dbReference type="InterPro" id="IPR003617">
    <property type="entry name" value="TFIIS/CRSP70_N_sub"/>
</dbReference>
<evidence type="ECO:0000256" key="1">
    <source>
        <dbReference type="ARBA" id="ARBA00004123"/>
    </source>
</evidence>
<evidence type="ECO:0000256" key="2">
    <source>
        <dbReference type="ARBA" id="ARBA00022723"/>
    </source>
</evidence>
<dbReference type="Gene3D" id="2.20.25.10">
    <property type="match status" value="1"/>
</dbReference>
<keyword evidence="5 7" id="KW-0539">Nucleus</keyword>
<accession>A0A836CH25</accession>
<protein>
    <submittedName>
        <fullName evidence="12">Transcription factor S-II-domain-containing protein</fullName>
    </submittedName>
</protein>
<reference evidence="12" key="1">
    <citation type="submission" date="2021-02" db="EMBL/GenBank/DDBJ databases">
        <title>First Annotated Genome of the Yellow-green Alga Tribonema minus.</title>
        <authorList>
            <person name="Mahan K.M."/>
        </authorList>
    </citation>
    <scope>NUCLEOTIDE SEQUENCE</scope>
    <source>
        <strain evidence="12">UTEX B ZZ1240</strain>
    </source>
</reference>
<dbReference type="PIRSF" id="PIRSF006704">
    <property type="entry name" value="TF_IIS"/>
    <property type="match status" value="1"/>
</dbReference>
<dbReference type="Gene3D" id="1.20.930.10">
    <property type="entry name" value="Conserved domain common to transcription factors TFIIS, elongin A, CRSP70"/>
    <property type="match status" value="1"/>
</dbReference>
<feature type="domain" description="TFIIS N-terminal" evidence="10">
    <location>
        <begin position="10"/>
        <end position="83"/>
    </location>
</feature>
<dbReference type="GO" id="GO:0008270">
    <property type="term" value="F:zinc ion binding"/>
    <property type="evidence" value="ECO:0007669"/>
    <property type="project" value="UniProtKB-KW"/>
</dbReference>
<dbReference type="AlphaFoldDB" id="A0A836CH25"/>
<evidence type="ECO:0000256" key="7">
    <source>
        <dbReference type="PROSITE-ProRule" id="PRU00649"/>
    </source>
</evidence>
<dbReference type="SUPFAM" id="SSF46942">
    <property type="entry name" value="Elongation factor TFIIS domain 2"/>
    <property type="match status" value="1"/>
</dbReference>
<keyword evidence="3 6" id="KW-0863">Zinc-finger</keyword>
<evidence type="ECO:0000256" key="5">
    <source>
        <dbReference type="ARBA" id="ARBA00023242"/>
    </source>
</evidence>
<dbReference type="InterPro" id="IPR003618">
    <property type="entry name" value="TFIIS_cen_dom"/>
</dbReference>
<dbReference type="SUPFAM" id="SSF57783">
    <property type="entry name" value="Zinc beta-ribbon"/>
    <property type="match status" value="1"/>
</dbReference>
<feature type="domain" description="TFIIS-type" evidence="9">
    <location>
        <begin position="315"/>
        <end position="355"/>
    </location>
</feature>
<dbReference type="InterPro" id="IPR035441">
    <property type="entry name" value="TFIIS/LEDGF_dom_sf"/>
</dbReference>
<keyword evidence="4" id="KW-0862">Zinc</keyword>
<organism evidence="12 13">
    <name type="scientific">Tribonema minus</name>
    <dbReference type="NCBI Taxonomy" id="303371"/>
    <lineage>
        <taxon>Eukaryota</taxon>
        <taxon>Sar</taxon>
        <taxon>Stramenopiles</taxon>
        <taxon>Ochrophyta</taxon>
        <taxon>PX clade</taxon>
        <taxon>Xanthophyceae</taxon>
        <taxon>Tribonematales</taxon>
        <taxon>Tribonemataceae</taxon>
        <taxon>Tribonema</taxon>
    </lineage>
</organism>
<dbReference type="GO" id="GO:0006351">
    <property type="term" value="P:DNA-templated transcription"/>
    <property type="evidence" value="ECO:0007669"/>
    <property type="project" value="InterPro"/>
</dbReference>
<keyword evidence="13" id="KW-1185">Reference proteome</keyword>
<dbReference type="SMART" id="SM00440">
    <property type="entry name" value="ZnF_C2C2"/>
    <property type="match status" value="1"/>
</dbReference>
<proteinExistence type="predicted"/>
<dbReference type="GO" id="GO:0005634">
    <property type="term" value="C:nucleus"/>
    <property type="evidence" value="ECO:0007669"/>
    <property type="project" value="UniProtKB-SubCell"/>
</dbReference>
<dbReference type="PROSITE" id="PS51319">
    <property type="entry name" value="TFIIS_N"/>
    <property type="match status" value="1"/>
</dbReference>
<dbReference type="PROSITE" id="PS51321">
    <property type="entry name" value="TFIIS_CENTRAL"/>
    <property type="match status" value="1"/>
</dbReference>
<feature type="domain" description="TFIIS central" evidence="11">
    <location>
        <begin position="191"/>
        <end position="300"/>
    </location>
</feature>
<evidence type="ECO:0000313" key="13">
    <source>
        <dbReference type="Proteomes" id="UP000664859"/>
    </source>
</evidence>
<feature type="compositionally biased region" description="Low complexity" evidence="8">
    <location>
        <begin position="163"/>
        <end position="172"/>
    </location>
</feature>
<evidence type="ECO:0000259" key="11">
    <source>
        <dbReference type="PROSITE" id="PS51321"/>
    </source>
</evidence>
<name>A0A836CH25_9STRA</name>
<dbReference type="InterPro" id="IPR036575">
    <property type="entry name" value="TFIIS_cen_dom_sf"/>
</dbReference>